<comment type="caution">
    <text evidence="1">The sequence shown here is derived from an EMBL/GenBank/DDBJ whole genome shotgun (WGS) entry which is preliminary data.</text>
</comment>
<reference evidence="1" key="1">
    <citation type="submission" date="2019-12" db="EMBL/GenBank/DDBJ databases">
        <title>Genome sequencing and annotation of Brassica cretica.</title>
        <authorList>
            <person name="Studholme D.J."/>
            <person name="Sarris P."/>
        </authorList>
    </citation>
    <scope>NUCLEOTIDE SEQUENCE</scope>
    <source>
        <strain evidence="1">PFS-109/04</strain>
        <tissue evidence="1">Leaf</tissue>
    </source>
</reference>
<organism evidence="1 2">
    <name type="scientific">Brassica cretica</name>
    <name type="common">Mustard</name>
    <dbReference type="NCBI Taxonomy" id="69181"/>
    <lineage>
        <taxon>Eukaryota</taxon>
        <taxon>Viridiplantae</taxon>
        <taxon>Streptophyta</taxon>
        <taxon>Embryophyta</taxon>
        <taxon>Tracheophyta</taxon>
        <taxon>Spermatophyta</taxon>
        <taxon>Magnoliopsida</taxon>
        <taxon>eudicotyledons</taxon>
        <taxon>Gunneridae</taxon>
        <taxon>Pentapetalae</taxon>
        <taxon>rosids</taxon>
        <taxon>malvids</taxon>
        <taxon>Brassicales</taxon>
        <taxon>Brassicaceae</taxon>
        <taxon>Brassiceae</taxon>
        <taxon>Brassica</taxon>
    </lineage>
</organism>
<evidence type="ECO:0000313" key="1">
    <source>
        <dbReference type="EMBL" id="KAF3487350.1"/>
    </source>
</evidence>
<dbReference type="EMBL" id="QGKX02002183">
    <property type="protein sequence ID" value="KAF3487350.1"/>
    <property type="molecule type" value="Genomic_DNA"/>
</dbReference>
<sequence length="116" mass="13290">MELTSLPERMFAAGEEPTGDRVNTYHKQKRIKSTLDALEQEEKNPIKEKLYWGELFGSLKFFLVDTAIKKLQKKKIKDIEMRLKVTFEMLVTGIKKKDEISLSQASVALPGFVDAI</sequence>
<dbReference type="AlphaFoldDB" id="A0A8S9N3L0"/>
<evidence type="ECO:0000313" key="2">
    <source>
        <dbReference type="Proteomes" id="UP000712600"/>
    </source>
</evidence>
<accession>A0A8S9N3L0</accession>
<name>A0A8S9N3L0_BRACR</name>
<dbReference type="Proteomes" id="UP000712600">
    <property type="component" value="Unassembled WGS sequence"/>
</dbReference>
<protein>
    <submittedName>
        <fullName evidence="1">Uncharacterized protein</fullName>
    </submittedName>
</protein>
<gene>
    <name evidence="1" type="ORF">F2Q69_00052186</name>
</gene>
<proteinExistence type="predicted"/>